<evidence type="ECO:0000313" key="2">
    <source>
        <dbReference type="Proteomes" id="UP000239731"/>
    </source>
</evidence>
<comment type="caution">
    <text evidence="1">The sequence shown here is derived from an EMBL/GenBank/DDBJ whole genome shotgun (WGS) entry which is preliminary data.</text>
</comment>
<dbReference type="RefSeq" id="WP_146136068.1">
    <property type="nucleotide sequence ID" value="NZ_PVUH01000023.1"/>
</dbReference>
<proteinExistence type="predicted"/>
<sequence>QKALLLSASKEPGKYTEGVVLSKKLETLFRTVPPSLYLALAMTDPEEKAERWRLMQENGCSELEAAYRVAERIDKARFSRR</sequence>
<organism evidence="1 2">
    <name type="scientific">Pseudomonas fluorescens</name>
    <dbReference type="NCBI Taxonomy" id="294"/>
    <lineage>
        <taxon>Bacteria</taxon>
        <taxon>Pseudomonadati</taxon>
        <taxon>Pseudomonadota</taxon>
        <taxon>Gammaproteobacteria</taxon>
        <taxon>Pseudomonadales</taxon>
        <taxon>Pseudomonadaceae</taxon>
        <taxon>Pseudomonas</taxon>
    </lineage>
</organism>
<dbReference type="EMBL" id="PVUH01000023">
    <property type="protein sequence ID" value="PRW85821.1"/>
    <property type="molecule type" value="Genomic_DNA"/>
</dbReference>
<accession>A0A2T0HRV5</accession>
<dbReference type="AlphaFoldDB" id="A0A2T0HRV5"/>
<gene>
    <name evidence="1" type="ORF">C7A10_26450</name>
</gene>
<feature type="non-terminal residue" evidence="1">
    <location>
        <position position="1"/>
    </location>
</feature>
<evidence type="ECO:0000313" key="1">
    <source>
        <dbReference type="EMBL" id="PRW85821.1"/>
    </source>
</evidence>
<dbReference type="Proteomes" id="UP000239731">
    <property type="component" value="Unassembled WGS sequence"/>
</dbReference>
<reference evidence="1 2" key="1">
    <citation type="submission" date="2018-03" db="EMBL/GenBank/DDBJ databases">
        <title>Blue discolouration in mozzarella cheese caused by Pseudomonas fluorescens.</title>
        <authorList>
            <person name="Chiesa F."/>
            <person name="Dalmasso A."/>
            <person name="Lomonaco S."/>
        </authorList>
    </citation>
    <scope>NUCLEOTIDE SEQUENCE [LARGE SCALE GENOMIC DNA]</scope>
    <source>
        <strain evidence="1 2">11293</strain>
    </source>
</reference>
<name>A0A2T0HRV5_PSEFL</name>
<protein>
    <submittedName>
        <fullName evidence="1">Uncharacterized protein</fullName>
    </submittedName>
</protein>